<dbReference type="GO" id="GO:0006412">
    <property type="term" value="P:translation"/>
    <property type="evidence" value="ECO:0007669"/>
    <property type="project" value="UniProtKB-UniRule"/>
</dbReference>
<keyword evidence="6 7" id="KW-0648">Protein biosynthesis</keyword>
<dbReference type="Gene3D" id="3.90.1300.10">
    <property type="entry name" value="Amidase signature (AS) domain"/>
    <property type="match status" value="1"/>
</dbReference>
<accession>A0AAJ5W720</accession>
<dbReference type="InterPro" id="IPR000120">
    <property type="entry name" value="Amidase"/>
</dbReference>
<reference evidence="9" key="1">
    <citation type="submission" date="2023-03" db="EMBL/GenBank/DDBJ databases">
        <title>Andean soil-derived lignocellulolytic bacterial consortium as a source of novel taxa and putative plastic-active enzymes.</title>
        <authorList>
            <person name="Diaz-Garcia L."/>
            <person name="Chuvochina M."/>
            <person name="Feuerriegel G."/>
            <person name="Bunk B."/>
            <person name="Sproer C."/>
            <person name="Streit W.R."/>
            <person name="Rodriguez L.M."/>
            <person name="Overmann J."/>
            <person name="Jimenez D.J."/>
        </authorList>
    </citation>
    <scope>NUCLEOTIDE SEQUENCE</scope>
    <source>
        <strain evidence="9">MAG 3858</strain>
    </source>
</reference>
<dbReference type="GO" id="GO:0016810">
    <property type="term" value="F:hydrolase activity, acting on carbon-nitrogen (but not peptide) bonds"/>
    <property type="evidence" value="ECO:0007669"/>
    <property type="project" value="InterPro"/>
</dbReference>
<feature type="domain" description="NodB homology" evidence="8">
    <location>
        <begin position="406"/>
        <end position="484"/>
    </location>
</feature>
<dbReference type="InterPro" id="IPR036928">
    <property type="entry name" value="AS_sf"/>
</dbReference>
<dbReference type="PANTHER" id="PTHR11895:SF7">
    <property type="entry name" value="GLUTAMYL-TRNA(GLN) AMIDOTRANSFERASE SUBUNIT A, MITOCHONDRIAL"/>
    <property type="match status" value="1"/>
</dbReference>
<comment type="catalytic activity">
    <reaction evidence="7">
        <text>L-glutamyl-tRNA(Gln) + L-glutamine + ATP + H2O = L-glutaminyl-tRNA(Gln) + L-glutamate + ADP + phosphate + H(+)</text>
        <dbReference type="Rhea" id="RHEA:17521"/>
        <dbReference type="Rhea" id="RHEA-COMP:9681"/>
        <dbReference type="Rhea" id="RHEA-COMP:9684"/>
        <dbReference type="ChEBI" id="CHEBI:15377"/>
        <dbReference type="ChEBI" id="CHEBI:15378"/>
        <dbReference type="ChEBI" id="CHEBI:29985"/>
        <dbReference type="ChEBI" id="CHEBI:30616"/>
        <dbReference type="ChEBI" id="CHEBI:43474"/>
        <dbReference type="ChEBI" id="CHEBI:58359"/>
        <dbReference type="ChEBI" id="CHEBI:78520"/>
        <dbReference type="ChEBI" id="CHEBI:78521"/>
        <dbReference type="ChEBI" id="CHEBI:456216"/>
        <dbReference type="EC" id="6.3.5.7"/>
    </reaction>
</comment>
<evidence type="ECO:0000256" key="1">
    <source>
        <dbReference type="ARBA" id="ARBA00011123"/>
    </source>
</evidence>
<dbReference type="PROSITE" id="PS51677">
    <property type="entry name" value="NODB"/>
    <property type="match status" value="1"/>
</dbReference>
<dbReference type="Proteomes" id="UP001214530">
    <property type="component" value="Chromosome"/>
</dbReference>
<keyword evidence="5 7" id="KW-0067">ATP-binding</keyword>
<dbReference type="PANTHER" id="PTHR11895">
    <property type="entry name" value="TRANSAMIDASE"/>
    <property type="match status" value="1"/>
</dbReference>
<comment type="similarity">
    <text evidence="7">Belongs to the amidase family. GatA subfamily.</text>
</comment>
<dbReference type="GO" id="GO:0030956">
    <property type="term" value="C:glutamyl-tRNA(Gln) amidotransferase complex"/>
    <property type="evidence" value="ECO:0007669"/>
    <property type="project" value="InterPro"/>
</dbReference>
<evidence type="ECO:0000256" key="7">
    <source>
        <dbReference type="HAMAP-Rule" id="MF_00120"/>
    </source>
</evidence>
<dbReference type="InterPro" id="IPR002509">
    <property type="entry name" value="NODB_dom"/>
</dbReference>
<comment type="subunit">
    <text evidence="1 7">Heterotrimer of A, B and C subunits.</text>
</comment>
<evidence type="ECO:0000256" key="3">
    <source>
        <dbReference type="ARBA" id="ARBA00022598"/>
    </source>
</evidence>
<evidence type="ECO:0000256" key="4">
    <source>
        <dbReference type="ARBA" id="ARBA00022741"/>
    </source>
</evidence>
<sequence length="484" mass="52777">MKKYNSLKEIQTLIEHKKLSLPELLDYYFKQIEKHEHLNAFNEVFFYSAATQAKLVQEKIDAGTAGKLAGMVIGIKDNICYKDHQVSASSKMLEGFVSPYSATVVERLISEDAIIIGRLNCDEFAMGGSNETSYYGAVKNAADHEKVAGGSSGGSAVAVQADLCLSALGTDTGGSVRQPAAFCGCIGLKPTYGRISRYGVIAYASSFDQVGTITSSVSDAAVLLEVLAGADDHDSTVSKHAVPEYLSGLKNSTPKRIAVLKETLESEALDVDIKEAILKAIEELKSQGHTVEYVSFDLLDYLVPAYYVLTTAEASSNLSRYDGVHYGHRNLEASSLNELYKLSRAEGFGEEVKRRILLGTFVLSAGYYDAYYQKAQQVRRLIREKMEEMLSSFDVIISPVTPTPAFKIGENIDDPLVMYMADIFTVLASLTGIPAIAIPLGNNANGLPLSIQLMARHFGEQELLSLSHAFLSRKNVEQLTNQAN</sequence>
<protein>
    <recommendedName>
        <fullName evidence="2 7">Glutamyl-tRNA(Gln) amidotransferase subunit A</fullName>
        <shortName evidence="7">Glu-ADT subunit A</shortName>
        <ecNumber evidence="7">6.3.5.7</ecNumber>
    </recommendedName>
</protein>
<dbReference type="NCBIfam" id="TIGR00132">
    <property type="entry name" value="gatA"/>
    <property type="match status" value="1"/>
</dbReference>
<dbReference type="GO" id="GO:0050567">
    <property type="term" value="F:glutaminyl-tRNA synthase (glutamine-hydrolyzing) activity"/>
    <property type="evidence" value="ECO:0007669"/>
    <property type="project" value="UniProtKB-UniRule"/>
</dbReference>
<dbReference type="GO" id="GO:0005975">
    <property type="term" value="P:carbohydrate metabolic process"/>
    <property type="evidence" value="ECO:0007669"/>
    <property type="project" value="InterPro"/>
</dbReference>
<dbReference type="SUPFAM" id="SSF75304">
    <property type="entry name" value="Amidase signature (AS) enzymes"/>
    <property type="match status" value="1"/>
</dbReference>
<dbReference type="HAMAP" id="MF_00120">
    <property type="entry name" value="GatA"/>
    <property type="match status" value="1"/>
</dbReference>
<comment type="function">
    <text evidence="7">Allows the formation of correctly charged Gln-tRNA(Gln) through the transamidation of misacylated Glu-tRNA(Gln) in organisms which lack glutaminyl-tRNA synthetase. The reaction takes place in the presence of glutamine and ATP through an activated gamma-phospho-Glu-tRNA(Gln).</text>
</comment>
<evidence type="ECO:0000313" key="10">
    <source>
        <dbReference type="Proteomes" id="UP001214530"/>
    </source>
</evidence>
<dbReference type="AlphaFoldDB" id="A0AAJ5W720"/>
<evidence type="ECO:0000256" key="6">
    <source>
        <dbReference type="ARBA" id="ARBA00022917"/>
    </source>
</evidence>
<dbReference type="GO" id="GO:0005524">
    <property type="term" value="F:ATP binding"/>
    <property type="evidence" value="ECO:0007669"/>
    <property type="project" value="UniProtKB-KW"/>
</dbReference>
<dbReference type="InterPro" id="IPR023631">
    <property type="entry name" value="Amidase_dom"/>
</dbReference>
<keyword evidence="3 7" id="KW-0436">Ligase</keyword>
<evidence type="ECO:0000256" key="5">
    <source>
        <dbReference type="ARBA" id="ARBA00022840"/>
    </source>
</evidence>
<dbReference type="EC" id="6.3.5.7" evidence="7"/>
<evidence type="ECO:0000256" key="2">
    <source>
        <dbReference type="ARBA" id="ARBA00014428"/>
    </source>
</evidence>
<organism evidence="9 10">
    <name type="scientific">Candidatus Pedobacter colombiensis</name>
    <dbReference type="NCBI Taxonomy" id="3121371"/>
    <lineage>
        <taxon>Bacteria</taxon>
        <taxon>Pseudomonadati</taxon>
        <taxon>Bacteroidota</taxon>
        <taxon>Sphingobacteriia</taxon>
        <taxon>Sphingobacteriales</taxon>
        <taxon>Sphingobacteriaceae</taxon>
        <taxon>Pedobacter</taxon>
    </lineage>
</organism>
<keyword evidence="4 7" id="KW-0547">Nucleotide-binding</keyword>
<evidence type="ECO:0000259" key="8">
    <source>
        <dbReference type="PROSITE" id="PS51677"/>
    </source>
</evidence>
<dbReference type="EMBL" id="CP119313">
    <property type="protein sequence ID" value="WEK19733.1"/>
    <property type="molecule type" value="Genomic_DNA"/>
</dbReference>
<dbReference type="InterPro" id="IPR004412">
    <property type="entry name" value="GatA"/>
</dbReference>
<proteinExistence type="inferred from homology"/>
<gene>
    <name evidence="7 9" type="primary">gatA</name>
    <name evidence="9" type="ORF">P0Y49_01000</name>
</gene>
<name>A0AAJ5W720_9SPHI</name>
<feature type="active site" description="Acyl-ester intermediate" evidence="7">
    <location>
        <position position="175"/>
    </location>
</feature>
<feature type="active site" description="Charge relay system" evidence="7">
    <location>
        <position position="151"/>
    </location>
</feature>
<evidence type="ECO:0000313" key="9">
    <source>
        <dbReference type="EMBL" id="WEK19733.1"/>
    </source>
</evidence>
<dbReference type="Pfam" id="PF01425">
    <property type="entry name" value="Amidase"/>
    <property type="match status" value="1"/>
</dbReference>
<feature type="active site" description="Charge relay system" evidence="7">
    <location>
        <position position="76"/>
    </location>
</feature>